<dbReference type="InterPro" id="IPR016068">
    <property type="entry name" value="Translin_N"/>
</dbReference>
<dbReference type="PANTHER" id="PTHR10741">
    <property type="entry name" value="TRANSLIN AND TRANSLIN ASSOCIATED PROTEIN X"/>
    <property type="match status" value="1"/>
</dbReference>
<dbReference type="Gene3D" id="1.20.58.190">
    <property type="entry name" value="Translin, domain 1"/>
    <property type="match status" value="1"/>
</dbReference>
<evidence type="ECO:0000256" key="2">
    <source>
        <dbReference type="ARBA" id="ARBA00004496"/>
    </source>
</evidence>
<evidence type="ECO:0000256" key="5">
    <source>
        <dbReference type="ARBA" id="ARBA00023242"/>
    </source>
</evidence>
<evidence type="ECO:0000256" key="1">
    <source>
        <dbReference type="ARBA" id="ARBA00004123"/>
    </source>
</evidence>
<evidence type="ECO:0000256" key="3">
    <source>
        <dbReference type="ARBA" id="ARBA00005902"/>
    </source>
</evidence>
<comment type="caution">
    <text evidence="7">The sequence shown here is derived from an EMBL/GenBank/DDBJ whole genome shotgun (WGS) entry which is preliminary data.</text>
</comment>
<dbReference type="Pfam" id="PF01997">
    <property type="entry name" value="Translin"/>
    <property type="match status" value="1"/>
</dbReference>
<comment type="similarity">
    <text evidence="3">Belongs to the translin family.</text>
</comment>
<dbReference type="InterPro" id="IPR016069">
    <property type="entry name" value="Translin_C"/>
</dbReference>
<dbReference type="GO" id="GO:0005634">
    <property type="term" value="C:nucleus"/>
    <property type="evidence" value="ECO:0007669"/>
    <property type="project" value="UniProtKB-SubCell"/>
</dbReference>
<comment type="subcellular location">
    <subcellularLocation>
        <location evidence="2">Cytoplasm</location>
    </subcellularLocation>
    <subcellularLocation>
        <location evidence="1">Nucleus</location>
    </subcellularLocation>
</comment>
<dbReference type="CDD" id="cd14820">
    <property type="entry name" value="TRAX"/>
    <property type="match status" value="1"/>
</dbReference>
<keyword evidence="9" id="KW-1185">Reference proteome</keyword>
<gene>
    <name evidence="7" type="ORF">FN846DRAFT_338220</name>
    <name evidence="8" type="ORF">FN846DRAFT_338468</name>
</gene>
<sequence>MESGELHHKRPRQQQHHGSARPKPGPHDAARDAELLASNNPFMPMFLRFRGELDEHHDRRERVIKASRDITALSKKMIFSLQRARKIGAPLPQQLLKEVTSRHAEINRQLSGIAPDLHELNAHRYQRNISGGLQELMEALAFQHYILTGTLLSYTGAQKLIPDGIELTVSDYILGIFDFVGEAMRFGITLIALNGAGGDGGGGDAGKILLDLRRLREEFEALDTTAGAGVLGKEVEKKMTVMKQCVEKVENAVYGVIVRGSEKPKGWVPDLDSQPLQMHSEDD</sequence>
<dbReference type="InterPro" id="IPR036081">
    <property type="entry name" value="Translin_sf"/>
</dbReference>
<name>A0A5J5EJ60_9PEZI</name>
<evidence type="ECO:0000256" key="6">
    <source>
        <dbReference type="SAM" id="MobiDB-lite"/>
    </source>
</evidence>
<dbReference type="EMBL" id="VXIS01000263">
    <property type="protein sequence ID" value="KAA8895450.1"/>
    <property type="molecule type" value="Genomic_DNA"/>
</dbReference>
<dbReference type="SUPFAM" id="SSF74784">
    <property type="entry name" value="Translin"/>
    <property type="match status" value="1"/>
</dbReference>
<dbReference type="EMBL" id="VXIS01000263">
    <property type="protein sequence ID" value="KAA8895455.1"/>
    <property type="molecule type" value="Genomic_DNA"/>
</dbReference>
<evidence type="ECO:0000313" key="9">
    <source>
        <dbReference type="Proteomes" id="UP000326924"/>
    </source>
</evidence>
<keyword evidence="4" id="KW-0963">Cytoplasm</keyword>
<evidence type="ECO:0000256" key="4">
    <source>
        <dbReference type="ARBA" id="ARBA00022490"/>
    </source>
</evidence>
<dbReference type="Proteomes" id="UP000326924">
    <property type="component" value="Unassembled WGS sequence"/>
</dbReference>
<dbReference type="OrthoDB" id="31005at2759"/>
<protein>
    <submittedName>
        <fullName evidence="7">Translin</fullName>
    </submittedName>
</protein>
<reference evidence="7 9" key="1">
    <citation type="submission" date="2019-09" db="EMBL/GenBank/DDBJ databases">
        <title>Draft genome of the ectomycorrhizal ascomycete Sphaerosporella brunnea.</title>
        <authorList>
            <consortium name="DOE Joint Genome Institute"/>
            <person name="Benucci G.M."/>
            <person name="Marozzi G."/>
            <person name="Antonielli L."/>
            <person name="Sanchez S."/>
            <person name="Marco P."/>
            <person name="Wang X."/>
            <person name="Falini L.B."/>
            <person name="Barry K."/>
            <person name="Haridas S."/>
            <person name="Lipzen A."/>
            <person name="Labutti K."/>
            <person name="Grigoriev I.V."/>
            <person name="Murat C."/>
            <person name="Martin F."/>
            <person name="Albertini E."/>
            <person name="Donnini D."/>
            <person name="Bonito G."/>
        </authorList>
    </citation>
    <scope>NUCLEOTIDE SEQUENCE [LARGE SCALE GENOMIC DNA]</scope>
    <source>
        <strain evidence="7 9">Sb_GMNB300</strain>
    </source>
</reference>
<dbReference type="Gene3D" id="1.20.58.200">
    <property type="entry name" value="Translin, domain 2"/>
    <property type="match status" value="1"/>
</dbReference>
<dbReference type="AlphaFoldDB" id="A0A5J5EJ60"/>
<dbReference type="InterPro" id="IPR002848">
    <property type="entry name" value="Translin_fam"/>
</dbReference>
<dbReference type="GO" id="GO:0043565">
    <property type="term" value="F:sequence-specific DNA binding"/>
    <property type="evidence" value="ECO:0007669"/>
    <property type="project" value="InterPro"/>
</dbReference>
<keyword evidence="5" id="KW-0539">Nucleus</keyword>
<feature type="compositionally biased region" description="Basic residues" evidence="6">
    <location>
        <begin position="7"/>
        <end position="20"/>
    </location>
</feature>
<feature type="region of interest" description="Disordered" evidence="6">
    <location>
        <begin position="1"/>
        <end position="30"/>
    </location>
</feature>
<dbReference type="GO" id="GO:0005737">
    <property type="term" value="C:cytoplasm"/>
    <property type="evidence" value="ECO:0007669"/>
    <property type="project" value="UniProtKB-SubCell"/>
</dbReference>
<evidence type="ECO:0000313" key="8">
    <source>
        <dbReference type="EMBL" id="KAA8895455.1"/>
    </source>
</evidence>
<proteinExistence type="inferred from homology"/>
<organism evidence="7 9">
    <name type="scientific">Sphaerosporella brunnea</name>
    <dbReference type="NCBI Taxonomy" id="1250544"/>
    <lineage>
        <taxon>Eukaryota</taxon>
        <taxon>Fungi</taxon>
        <taxon>Dikarya</taxon>
        <taxon>Ascomycota</taxon>
        <taxon>Pezizomycotina</taxon>
        <taxon>Pezizomycetes</taxon>
        <taxon>Pezizales</taxon>
        <taxon>Pyronemataceae</taxon>
        <taxon>Sphaerosporella</taxon>
    </lineage>
</organism>
<accession>A0A5J5EJ60</accession>
<evidence type="ECO:0000313" key="7">
    <source>
        <dbReference type="EMBL" id="KAA8895450.1"/>
    </source>
</evidence>